<sequence length="460" mass="53067">MFDFDNPKLIIHRPILVLVHQLQDLKRSLFAFFFCVPTSLLALLLLFLLAYNGVSVFYIHVPFLAKFPPQPANFSRQNPVLKFSSSSSSSKLSSSVMYVVREENSPMFLKTHFPAFQNYNNFPLKPTPKRVSKFRISKRVKKTKRKVRRLSSETQNQNQFFTARLREFFFGSRKCKPRFFMTWISSLDSFGERELFAVESLFKSHPNACLAIVSKIMDSEKGNVLLKPFSDSGFRVLAISPDYDSVLKNTPAESWFSRLRKGNVNPGEISLCQNLSNLLRLALLYKFGGIYTDTDMIFVNSFSKLRNVIGAQTVDLETGHWSRLNNAVLVFDKNHPLLLMFIKEFALTFDGNKWGHNGPYLVSRVVKRLRENPGFNFTVLPPHAFYPVDWSRIRSLFRNAGDELHSKWMIGKMKHVRTKSFAVHLWNRQSKRLKVEEGSIIDHLQKDFCIFCNSSSVSGL</sequence>
<dbReference type="Proteomes" id="UP000030645">
    <property type="component" value="Unassembled WGS sequence"/>
</dbReference>
<dbReference type="Pfam" id="PF04488">
    <property type="entry name" value="Gly_transf_sug"/>
    <property type="match status" value="1"/>
</dbReference>
<protein>
    <recommendedName>
        <fullName evidence="2">Alpha 1,4-glycosyltransferase domain-containing protein</fullName>
    </recommendedName>
</protein>
<keyword evidence="1" id="KW-0472">Membrane</keyword>
<name>W9S212_9ROSA</name>
<dbReference type="Gene3D" id="3.90.550.20">
    <property type="match status" value="1"/>
</dbReference>
<dbReference type="SUPFAM" id="SSF53448">
    <property type="entry name" value="Nucleotide-diphospho-sugar transferases"/>
    <property type="match status" value="1"/>
</dbReference>
<organism evidence="3 4">
    <name type="scientific">Morus notabilis</name>
    <dbReference type="NCBI Taxonomy" id="981085"/>
    <lineage>
        <taxon>Eukaryota</taxon>
        <taxon>Viridiplantae</taxon>
        <taxon>Streptophyta</taxon>
        <taxon>Embryophyta</taxon>
        <taxon>Tracheophyta</taxon>
        <taxon>Spermatophyta</taxon>
        <taxon>Magnoliopsida</taxon>
        <taxon>eudicotyledons</taxon>
        <taxon>Gunneridae</taxon>
        <taxon>Pentapetalae</taxon>
        <taxon>rosids</taxon>
        <taxon>fabids</taxon>
        <taxon>Rosales</taxon>
        <taxon>Moraceae</taxon>
        <taxon>Moreae</taxon>
        <taxon>Morus</taxon>
    </lineage>
</organism>
<dbReference type="KEGG" id="mnt:21395346"/>
<dbReference type="PANTHER" id="PTHR46781:SF5">
    <property type="entry name" value="ALPHA 1,4-GLYCOSYLTRANSFERASE FAMILY PROTEIN"/>
    <property type="match status" value="1"/>
</dbReference>
<dbReference type="Pfam" id="PF04572">
    <property type="entry name" value="Gb3_synth"/>
    <property type="match status" value="1"/>
</dbReference>
<feature type="transmembrane region" description="Helical" evidence="1">
    <location>
        <begin position="29"/>
        <end position="51"/>
    </location>
</feature>
<dbReference type="OrthoDB" id="409543at2759"/>
<evidence type="ECO:0000256" key="1">
    <source>
        <dbReference type="SAM" id="Phobius"/>
    </source>
</evidence>
<keyword evidence="1" id="KW-1133">Transmembrane helix</keyword>
<reference evidence="4" key="1">
    <citation type="submission" date="2013-01" db="EMBL/GenBank/DDBJ databases">
        <title>Draft Genome Sequence of a Mulberry Tree, Morus notabilis C.K. Schneid.</title>
        <authorList>
            <person name="He N."/>
            <person name="Zhao S."/>
        </authorList>
    </citation>
    <scope>NUCLEOTIDE SEQUENCE</scope>
</reference>
<proteinExistence type="predicted"/>
<dbReference type="AlphaFoldDB" id="W9S212"/>
<evidence type="ECO:0000313" key="3">
    <source>
        <dbReference type="EMBL" id="EXB82803.1"/>
    </source>
</evidence>
<dbReference type="PANTHER" id="PTHR46781">
    <property type="entry name" value="ALPHA 1,4-GLYCOSYLTRANSFERASE FAMILY PROTEIN"/>
    <property type="match status" value="1"/>
</dbReference>
<dbReference type="EMBL" id="KE344870">
    <property type="protein sequence ID" value="EXB82803.1"/>
    <property type="molecule type" value="Genomic_DNA"/>
</dbReference>
<dbReference type="InterPro" id="IPR044789">
    <property type="entry name" value="Put_A1-4-GlycosylTfrase_plant"/>
</dbReference>
<evidence type="ECO:0000259" key="2">
    <source>
        <dbReference type="Pfam" id="PF04572"/>
    </source>
</evidence>
<feature type="domain" description="Alpha 1,4-glycosyltransferase" evidence="2">
    <location>
        <begin position="331"/>
        <end position="454"/>
    </location>
</feature>
<keyword evidence="4" id="KW-1185">Reference proteome</keyword>
<dbReference type="InterPro" id="IPR029044">
    <property type="entry name" value="Nucleotide-diphossugar_trans"/>
</dbReference>
<dbReference type="eggNOG" id="KOG1928">
    <property type="taxonomic scope" value="Eukaryota"/>
</dbReference>
<evidence type="ECO:0000313" key="4">
    <source>
        <dbReference type="Proteomes" id="UP000030645"/>
    </source>
</evidence>
<accession>W9S212</accession>
<gene>
    <name evidence="3" type="ORF">L484_012116</name>
</gene>
<dbReference type="InterPro" id="IPR007652">
    <property type="entry name" value="A1-4-GlycosylTfrase_dom"/>
</dbReference>
<dbReference type="STRING" id="981085.W9S212"/>
<dbReference type="InterPro" id="IPR007577">
    <property type="entry name" value="GlycoTrfase_DXD_sugar-bd_CS"/>
</dbReference>
<keyword evidence="1" id="KW-0812">Transmembrane</keyword>